<proteinExistence type="predicted"/>
<evidence type="ECO:0000256" key="1">
    <source>
        <dbReference type="SAM" id="MobiDB-lite"/>
    </source>
</evidence>
<dbReference type="OrthoDB" id="331341at2759"/>
<dbReference type="Proteomes" id="UP000189703">
    <property type="component" value="Unplaced"/>
</dbReference>
<organism evidence="3 4">
    <name type="scientific">Nelumbo nucifera</name>
    <name type="common">Sacred lotus</name>
    <dbReference type="NCBI Taxonomy" id="4432"/>
    <lineage>
        <taxon>Eukaryota</taxon>
        <taxon>Viridiplantae</taxon>
        <taxon>Streptophyta</taxon>
        <taxon>Embryophyta</taxon>
        <taxon>Tracheophyta</taxon>
        <taxon>Spermatophyta</taxon>
        <taxon>Magnoliopsida</taxon>
        <taxon>Proteales</taxon>
        <taxon>Nelumbonaceae</taxon>
        <taxon>Nelumbo</taxon>
    </lineage>
</organism>
<accession>A0A1U8AL26</accession>
<dbReference type="InParanoid" id="A0A1U8AL26"/>
<dbReference type="GO" id="GO:0005682">
    <property type="term" value="C:U5 snRNP"/>
    <property type="evidence" value="ECO:0000318"/>
    <property type="project" value="GO_Central"/>
</dbReference>
<feature type="compositionally biased region" description="Polar residues" evidence="1">
    <location>
        <begin position="317"/>
        <end position="355"/>
    </location>
</feature>
<evidence type="ECO:0000313" key="4">
    <source>
        <dbReference type="RefSeq" id="XP_010268025.1"/>
    </source>
</evidence>
<dbReference type="STRING" id="4432.A0A1U8AL26"/>
<sequence>MKRPRSDDDEPNKPPAQKRVRFPKGKKVKTGDERPSVSVDEDGLSELADPRLAAKERAKRRNQMTAELFREETHGIFHDVSSAEVTYEDNAELVDDGIQIEPFNLEQEREEGYFDAQGNFVEYFRENEIKDAWLDSAEIDTRFAEKNLETAKNEEDIHDLSSKDIGAIKRRIANLLEPGETVLQALRRLKGTTNSKKQKMPQEIKLMFDQLTEDSVKLMEDGDYNVYHETREMFEREAEGYERLSRAREGTSVSSDVGGSGSDAVKDIFSNGQEPGVPSSLPSDMVVGPSLLNSSTAQVSSSNGADSFDMFAEDDVNTTSNPSSDVNSLDSGSTPKQFPQPSSERVNTDQESGDLQSDYVYDESSGYYYSSSLGYYYDPTSGLYCCATSGKWYAFNEQTGAYDEIQDEATSEPQ</sequence>
<feature type="compositionally biased region" description="Basic residues" evidence="1">
    <location>
        <begin position="16"/>
        <end position="28"/>
    </location>
</feature>
<evidence type="ECO:0000259" key="2">
    <source>
        <dbReference type="Pfam" id="PF17780"/>
    </source>
</evidence>
<dbReference type="OMA" id="KWYSYNE"/>
<feature type="region of interest" description="Disordered" evidence="1">
    <location>
        <begin position="242"/>
        <end position="289"/>
    </location>
</feature>
<feature type="domain" description="OCRE" evidence="2">
    <location>
        <begin position="356"/>
        <end position="404"/>
    </location>
</feature>
<feature type="region of interest" description="Disordered" evidence="1">
    <location>
        <begin position="313"/>
        <end position="356"/>
    </location>
</feature>
<evidence type="ECO:0000313" key="3">
    <source>
        <dbReference type="Proteomes" id="UP000189703"/>
    </source>
</evidence>
<dbReference type="FunCoup" id="A0A1U8AL26">
    <property type="interactions" value="1844"/>
</dbReference>
<dbReference type="KEGG" id="nnu:104605102"/>
<dbReference type="GeneID" id="104605102"/>
<reference evidence="4" key="1">
    <citation type="submission" date="2025-08" db="UniProtKB">
        <authorList>
            <consortium name="RefSeq"/>
        </authorList>
    </citation>
    <scope>IDENTIFICATION</scope>
</reference>
<dbReference type="AlphaFoldDB" id="A0A1U8AL26"/>
<gene>
    <name evidence="4" type="primary">LOC104605102</name>
</gene>
<dbReference type="eggNOG" id="KOG2950">
    <property type="taxonomic scope" value="Eukaryota"/>
</dbReference>
<dbReference type="PANTHER" id="PTHR13138:SF3">
    <property type="entry name" value="CD2 ANTIGEN CYTOPLASMIC TAIL-BINDING PROTEIN 2"/>
    <property type="match status" value="1"/>
</dbReference>
<dbReference type="Pfam" id="PF17780">
    <property type="entry name" value="OCRE"/>
    <property type="match status" value="1"/>
</dbReference>
<keyword evidence="3" id="KW-1185">Reference proteome</keyword>
<dbReference type="PANTHER" id="PTHR13138">
    <property type="entry name" value="PROTEIN LIN1"/>
    <property type="match status" value="1"/>
</dbReference>
<dbReference type="InterPro" id="IPR039905">
    <property type="entry name" value="CD2BP2/Lin1"/>
</dbReference>
<protein>
    <submittedName>
        <fullName evidence="4">Uncharacterized protein LOC104605102 isoform X1</fullName>
    </submittedName>
</protein>
<name>A0A1U8AL26_NELNU</name>
<dbReference type="InterPro" id="IPR041591">
    <property type="entry name" value="OCRE"/>
</dbReference>
<dbReference type="RefSeq" id="XP_010268025.1">
    <property type="nucleotide sequence ID" value="XM_010269723.2"/>
</dbReference>
<feature type="region of interest" description="Disordered" evidence="1">
    <location>
        <begin position="1"/>
        <end position="45"/>
    </location>
</feature>